<dbReference type="EMBL" id="CM043017">
    <property type="protein sequence ID" value="KAI4464296.1"/>
    <property type="molecule type" value="Genomic_DNA"/>
</dbReference>
<accession>A0ACB9TBW6</accession>
<comment type="caution">
    <text evidence="1">The sequence shown here is derived from an EMBL/GenBank/DDBJ whole genome shotgun (WGS) entry which is preliminary data.</text>
</comment>
<reference evidence="1" key="1">
    <citation type="submission" date="2022-04" db="EMBL/GenBank/DDBJ databases">
        <title>Chromosome-scale genome assembly of Holotrichia oblita Faldermann.</title>
        <authorList>
            <person name="Rongchong L."/>
        </authorList>
    </citation>
    <scope>NUCLEOTIDE SEQUENCE</scope>
    <source>
        <strain evidence="1">81SQS9</strain>
    </source>
</reference>
<organism evidence="1 2">
    <name type="scientific">Holotrichia oblita</name>
    <name type="common">Chafer beetle</name>
    <dbReference type="NCBI Taxonomy" id="644536"/>
    <lineage>
        <taxon>Eukaryota</taxon>
        <taxon>Metazoa</taxon>
        <taxon>Ecdysozoa</taxon>
        <taxon>Arthropoda</taxon>
        <taxon>Hexapoda</taxon>
        <taxon>Insecta</taxon>
        <taxon>Pterygota</taxon>
        <taxon>Neoptera</taxon>
        <taxon>Endopterygota</taxon>
        <taxon>Coleoptera</taxon>
        <taxon>Polyphaga</taxon>
        <taxon>Scarabaeiformia</taxon>
        <taxon>Scarabaeidae</taxon>
        <taxon>Melolonthinae</taxon>
        <taxon>Holotrichia</taxon>
    </lineage>
</organism>
<dbReference type="Proteomes" id="UP001056778">
    <property type="component" value="Chromosome 3"/>
</dbReference>
<name>A0ACB9TBW6_HOLOL</name>
<evidence type="ECO:0000313" key="2">
    <source>
        <dbReference type="Proteomes" id="UP001056778"/>
    </source>
</evidence>
<proteinExistence type="predicted"/>
<keyword evidence="2" id="KW-1185">Reference proteome</keyword>
<protein>
    <submittedName>
        <fullName evidence="1">Zinc finger protein</fullName>
    </submittedName>
</protein>
<evidence type="ECO:0000313" key="1">
    <source>
        <dbReference type="EMBL" id="KAI4464296.1"/>
    </source>
</evidence>
<gene>
    <name evidence="1" type="ORF">MML48_3g00013807</name>
</gene>
<sequence>MSVPSMVHRSGDSLIVRSVVSGDPLFVTDEDDLVDVDLADDEKTLPECKIKRNYSCSNCDYFTQNPRHYLYHLRDVHDEKVKIYECPNCLYASKHFQKLLRHTKMVHGSMDGVEMPENSRGYKNRKRSADDELEDVDSDGDDDDVNKNSSFKCTMCSYTARNQGQLGKHEREEHIKAKYFKCNKCTYATNIKARFTKHTKYHSMPMIKCELCDFRTPYKWNLDRHCKNHNGSGAFKCSACNFTADIKQSLTVHEMNHHVPPVGQAAGLGVGRRRNKVGASDTVQTEEAAQVVRSSATDNISAASEADESGTPTTNINNNNNNHNNNNNNKIIIAEKKLLPRKIPPCKKAKSESNSAYGSDFIDPDDIIHHANGNIYIKNKCKLCNYKSAWDGEMAKHEEKVHNIVRTNGANPKPVKKAVRPIPNLIPIPSQAALTLKHPSRYYSPVLMMTAPPPAVSEPVYSQKDYNDICAKSANSDLKDLASLFGSEDMFKKPEVSPNKIPDLIPAAMSQKFGDLKQKNASFFDKFKAKLTTNKLTCELCGHESKCLTESVSHQKSCGKEPAQIQYINPVHTVSSTRCQFCRQRCKSSTDLLNHLQTCREALKQIKNERSENGGVKIENDVGENEPHPMENRVFVWNNIEVPLDIEMESAEESQYEYVHETNKQDDNVSLDLSIRTHSPSSESSFVANQEIQQNSSSSVSEKIPTHGNDISVAQHKRVFKCPHCTFWASTASRFHVHIVGHLNRKPFECSLCSYRSNWRWDITKHIKLKSVRDPNHESAKVLMTDETGRRNYTKYNKYLTEINLSGEHNETCGGFGTRTKNHDPPSQVPLPNKTELPKLTRAPSSNDFRPLLRNQRPSPGLKAADEMFLAKLANEKKKNNADNKKTMWKCKKCNFRDASREKLLVHVRDHYPPRNVNEVSGNSTSVNQDIDEASVGGGFARGQAPFQCGHCHQVSNWKHVIQRHCRLKHSGDIRVVIGTRSASEKMEIDDQIEEQDHVDLPQTGTFKCKQCPFSNNDNDIFEQHLEGHSASTSDRHHQCTLCLYNAYHRDELMDHLKLHGIPDPEEYLGRREKTSLDLEISKRYKCTECPYVTNSKSQFSYHKQFHKPKRGEYTCSTCGYNVSKRHLLHQHLKVHGFNPSSQKQNGDVIDLEEASDEIEEIIQSGSSSVDLQSCPDVPLVWVSKNGKFSKMYKCRYCPHVNLRKINIQEHEKMHGTREKNPNSLRLNDTEHKCPDCNYVCNNAGVLSSHSKVHQGLYGKIHGLVDLTKSDEEQISELSQFAVYQPSMDCVGFEDEDDGELSSELAQEPMEVSGDSIVYFCDKCPARFLKENEFYIHLRFHGARLIYKCNYCSYTARQKPHVSAHKNVHTEQYQERTKLFKETYCSHPDYPPPNVHAINDGENGSVYVISDDDKASLLEAEEPEFTPNKSIKSTFTVPLSGTELFQQKNQAQQNQRSSSETPEIESLLSAPSISAPIDDEPPFGGVMQGNPDFIYPTCIKNGRMKEKRYKCHKCPSAFEKRDQYKNHLTLHGAKQRYRCEICDYSVKYYANYTQHLKKHKNSSDALAAAKRLPEVVETLSKIDDDEDENDEDLGNSPKRPNMIAERRSSGNSVKEGDDKKLFHCSICPYTNHRKDAVDNHQKRHKSISGSSSTYTCEHCDYTVPQSHFLRDHCKLHFAQSKVTQPEGYMICDNIKLTSKKVDNDEKSSEDDVKSEENVIFEDRGGDDENRFDPPIKEEVLEELTGGSDERIVVNPQTGEQSDKIKASTPPQLSEDIDAIDTNIHTDVRESSDDSETDTECEDNGNSIQSEGTIVYINDELDRFRYTQTIEIGFGGTVVCRAMKIITNWIAYSTMKKFCRVCSSHCAVLIPVLKNENLIKQLDTVLHISISEQDDLPTSICNACKEIVECMYEFHDHVYSTQKYYAASSMTVGAKIQNREWTPCRLCRCSYDDFTDLAGDNDTLVTLSKLFKITLTQNNLPTIICKPCKDTVVYNWMLYVNAKKSQVILFDKLNEVDEDDDDDEEDDGLEIIFNKLMKGLNSAEKQGILEDAKERYKCDIPVDISDDDDDDDEEDRSDSEETDESVMDTEENEGDHVETQPCDESVDNELPAVSGSVVYDCKQCARQFLYKEEFQTHILKHKADFRFYCICCRKMWPTVKAGRVHERKNFEEFLKTRKCEECMKIFNNYEAHLLHSSLYGKYHSFKCGRCFQSFVDEEDYEAHRHAHTIDFTHSCRICKQDFTTLAGLVNHEMTHRRHLAPTRKKSYQCVVCGSASSNKLQTETHLTTHTFHQSVRSLEILPTMINQSIIFC</sequence>